<feature type="transmembrane region" description="Helical" evidence="8">
    <location>
        <begin position="77"/>
        <end position="100"/>
    </location>
</feature>
<name>A0A076LHQ9_9GAMM</name>
<evidence type="ECO:0000256" key="2">
    <source>
        <dbReference type="ARBA" id="ARBA00022475"/>
    </source>
</evidence>
<dbReference type="AlphaFoldDB" id="A0A076LHQ9"/>
<feature type="domain" description="NADH:quinone oxidoreductase/Mrp antiporter transmembrane" evidence="9">
    <location>
        <begin position="127"/>
        <end position="414"/>
    </location>
</feature>
<dbReference type="PANTHER" id="PTHR42682:SF3">
    <property type="entry name" value="FORMATE HYDROGENLYASE SUBUNIT 3-RELATED"/>
    <property type="match status" value="1"/>
</dbReference>
<evidence type="ECO:0000256" key="7">
    <source>
        <dbReference type="RuleBase" id="RU000320"/>
    </source>
</evidence>
<dbReference type="GO" id="GO:0016491">
    <property type="term" value="F:oxidoreductase activity"/>
    <property type="evidence" value="ECO:0007669"/>
    <property type="project" value="UniProtKB-KW"/>
</dbReference>
<gene>
    <name evidence="10" type="ORF">ETEE_1118</name>
</gene>
<keyword evidence="3 7" id="KW-0812">Transmembrane</keyword>
<dbReference type="GeneID" id="33938800"/>
<feature type="transmembrane region" description="Helical" evidence="8">
    <location>
        <begin position="267"/>
        <end position="289"/>
    </location>
</feature>
<dbReference type="KEGG" id="ete:ETEE_1118"/>
<dbReference type="InterPro" id="IPR001750">
    <property type="entry name" value="ND/Mrp_TM"/>
</dbReference>
<comment type="subcellular location">
    <subcellularLocation>
        <location evidence="1">Cell membrane</location>
        <topology evidence="1">Multi-pass membrane protein</topology>
    </subcellularLocation>
    <subcellularLocation>
        <location evidence="7">Membrane</location>
        <topology evidence="7">Multi-pass membrane protein</topology>
    </subcellularLocation>
</comment>
<feature type="transmembrane region" description="Helical" evidence="8">
    <location>
        <begin position="132"/>
        <end position="149"/>
    </location>
</feature>
<evidence type="ECO:0000313" key="10">
    <source>
        <dbReference type="EMBL" id="AIJ07581.1"/>
    </source>
</evidence>
<dbReference type="GO" id="GO:0005886">
    <property type="term" value="C:plasma membrane"/>
    <property type="evidence" value="ECO:0007669"/>
    <property type="project" value="UniProtKB-SubCell"/>
</dbReference>
<dbReference type="HOGENOM" id="CLU_007100_8_1_6"/>
<dbReference type="EMBL" id="CP006664">
    <property type="protein sequence ID" value="AIJ07581.1"/>
    <property type="molecule type" value="Genomic_DNA"/>
</dbReference>
<protein>
    <submittedName>
        <fullName evidence="10">Hydrogenase-4 component B / Formate hydrogenlyase subunit 3</fullName>
    </submittedName>
</protein>
<feature type="transmembrane region" description="Helical" evidence="8">
    <location>
        <begin position="34"/>
        <end position="57"/>
    </location>
</feature>
<evidence type="ECO:0000259" key="9">
    <source>
        <dbReference type="Pfam" id="PF00361"/>
    </source>
</evidence>
<dbReference type="InterPro" id="IPR003918">
    <property type="entry name" value="NADH_UbQ_OxRdtase"/>
</dbReference>
<dbReference type="PRINTS" id="PR01437">
    <property type="entry name" value="NUOXDRDTASE4"/>
</dbReference>
<feature type="transmembrane region" description="Helical" evidence="8">
    <location>
        <begin position="419"/>
        <end position="445"/>
    </location>
</feature>
<dbReference type="GO" id="GO:0042773">
    <property type="term" value="P:ATP synthesis coupled electron transport"/>
    <property type="evidence" value="ECO:0007669"/>
    <property type="project" value="InterPro"/>
</dbReference>
<evidence type="ECO:0000256" key="5">
    <source>
        <dbReference type="ARBA" id="ARBA00023002"/>
    </source>
</evidence>
<accession>A0A076LHQ9</accession>
<feature type="transmembrane region" description="Helical" evidence="8">
    <location>
        <begin position="202"/>
        <end position="223"/>
    </location>
</feature>
<dbReference type="GO" id="GO:0008137">
    <property type="term" value="F:NADH dehydrogenase (ubiquinone) activity"/>
    <property type="evidence" value="ECO:0007669"/>
    <property type="project" value="InterPro"/>
</dbReference>
<dbReference type="InterPro" id="IPR052175">
    <property type="entry name" value="ComplexI-like_HydComp"/>
</dbReference>
<sequence>MSILQLFNLMLALYLCSAAIALAFSGIGRLGARIAAAGGLLAGLCGSAAAAALLLQAPQFPPAILLFNRLPVLFSPLNNLMLLLTSLISLLCALSAFSVSRHDAGKAARSGCLMNLLSAAISLLVVSNDAPTFMVMLELMSLSAALLVCQGGSAKARRAAGLYWLMSRLGSLALLLCFWLLWRASGTLLLSEFHLASLGHAQQSVVLLLGLLGFGIVTGLVPLHGWIPELHANAPAPAATLFASVMIKIGLFGLLKLSIDWLGVPPLWWGLLLLCCGALTAFIGGLYALAEHDLRRLLAYHTVENSGIILLGLSACVIGVALGSPLLAVMGLLAGLFHLINHTLFKGGLFFGSGALIHATGLHDIDKMGGLLRRMPLLGLMMLLALMAMAALPPLSGFVSEWYTYQSLFSLSQNGAGALRLLAPLAMVALAIAGALAVMCVAKIFGMTFLGAPRSEAATNPGTTPWNMLLPTLLLSLCCVLFGVGAPWVVPALLRLSAQVLRLAIGSDALTMGAIMSPGSGNLTLLSPPLMTLLLLAFPLLPLLLAALYRGSRLPARRHGDAWTCGYGHEAGMVVTAGGFAQPLRVLFSPLFALRRVCNPAPLCGGLLSEGALRVYPVLALCELALLLVAVFS</sequence>
<keyword evidence="10" id="KW-0456">Lyase</keyword>
<feature type="transmembrane region" description="Helical" evidence="8">
    <location>
        <begin position="235"/>
        <end position="255"/>
    </location>
</feature>
<feature type="transmembrane region" description="Helical" evidence="8">
    <location>
        <begin position="466"/>
        <end position="490"/>
    </location>
</feature>
<keyword evidence="4 8" id="KW-1133">Transmembrane helix</keyword>
<dbReference type="PANTHER" id="PTHR42682">
    <property type="entry name" value="HYDROGENASE-4 COMPONENT F"/>
    <property type="match status" value="1"/>
</dbReference>
<dbReference type="RefSeq" id="WP_034164657.1">
    <property type="nucleotide sequence ID" value="NZ_CP006664.1"/>
</dbReference>
<dbReference type="Proteomes" id="UP000028681">
    <property type="component" value="Chromosome"/>
</dbReference>
<evidence type="ECO:0000256" key="6">
    <source>
        <dbReference type="ARBA" id="ARBA00023136"/>
    </source>
</evidence>
<evidence type="ECO:0000256" key="8">
    <source>
        <dbReference type="SAM" id="Phobius"/>
    </source>
</evidence>
<feature type="transmembrane region" description="Helical" evidence="8">
    <location>
        <begin position="6"/>
        <end position="27"/>
    </location>
</feature>
<feature type="transmembrane region" description="Helical" evidence="8">
    <location>
        <begin position="530"/>
        <end position="549"/>
    </location>
</feature>
<dbReference type="GO" id="GO:0016829">
    <property type="term" value="F:lyase activity"/>
    <property type="evidence" value="ECO:0007669"/>
    <property type="project" value="UniProtKB-KW"/>
</dbReference>
<feature type="transmembrane region" description="Helical" evidence="8">
    <location>
        <begin position="343"/>
        <end position="365"/>
    </location>
</feature>
<feature type="transmembrane region" description="Helical" evidence="8">
    <location>
        <begin position="161"/>
        <end position="182"/>
    </location>
</feature>
<evidence type="ECO:0000256" key="1">
    <source>
        <dbReference type="ARBA" id="ARBA00004651"/>
    </source>
</evidence>
<proteinExistence type="predicted"/>
<feature type="transmembrane region" description="Helical" evidence="8">
    <location>
        <begin position="107"/>
        <end position="126"/>
    </location>
</feature>
<evidence type="ECO:0000256" key="4">
    <source>
        <dbReference type="ARBA" id="ARBA00022989"/>
    </source>
</evidence>
<keyword evidence="2" id="KW-1003">Cell membrane</keyword>
<evidence type="ECO:0000256" key="3">
    <source>
        <dbReference type="ARBA" id="ARBA00022692"/>
    </source>
</evidence>
<dbReference type="Pfam" id="PF00361">
    <property type="entry name" value="Proton_antipo_M"/>
    <property type="match status" value="1"/>
</dbReference>
<keyword evidence="6 8" id="KW-0472">Membrane</keyword>
<evidence type="ECO:0000313" key="11">
    <source>
        <dbReference type="Proteomes" id="UP000028681"/>
    </source>
</evidence>
<keyword evidence="5" id="KW-0560">Oxidoreductase</keyword>
<feature type="transmembrane region" description="Helical" evidence="8">
    <location>
        <begin position="310"/>
        <end position="337"/>
    </location>
</feature>
<organism evidence="10 11">
    <name type="scientific">Edwardsiella anguillarum ET080813</name>
    <dbReference type="NCBI Taxonomy" id="667120"/>
    <lineage>
        <taxon>Bacteria</taxon>
        <taxon>Pseudomonadati</taxon>
        <taxon>Pseudomonadota</taxon>
        <taxon>Gammaproteobacteria</taxon>
        <taxon>Enterobacterales</taxon>
        <taxon>Hafniaceae</taxon>
        <taxon>Edwardsiella</taxon>
    </lineage>
</organism>
<feature type="transmembrane region" description="Helical" evidence="8">
    <location>
        <begin position="377"/>
        <end position="399"/>
    </location>
</feature>
<reference evidence="10 11" key="1">
    <citation type="journal article" date="2012" name="PLoS ONE">
        <title>Edwardsiella comparative phylogenomics reveal the new intra/inter-species taxonomic relationships, virulence evolution and niche adaptation mechanisms.</title>
        <authorList>
            <person name="Yang M."/>
            <person name="Lv Y."/>
            <person name="Xiao J."/>
            <person name="Wu H."/>
            <person name="Zheng H."/>
            <person name="Liu Q."/>
            <person name="Zhang Y."/>
            <person name="Wang Q."/>
        </authorList>
    </citation>
    <scope>NUCLEOTIDE SEQUENCE [LARGE SCALE GENOMIC DNA]</scope>
    <source>
        <strain evidence="11">080813</strain>
    </source>
</reference>